<dbReference type="AlphaFoldDB" id="A0A328BZ53"/>
<organism evidence="3 4">
    <name type="scientific">Glaesserella australis</name>
    <dbReference type="NCBI Taxonomy" id="2094024"/>
    <lineage>
        <taxon>Bacteria</taxon>
        <taxon>Pseudomonadati</taxon>
        <taxon>Pseudomonadota</taxon>
        <taxon>Gammaproteobacteria</taxon>
        <taxon>Pasteurellales</taxon>
        <taxon>Pasteurellaceae</taxon>
        <taxon>Glaesserella</taxon>
    </lineage>
</organism>
<sequence length="123" mass="14103">MSQHGTPQILDDLKQHQCICLKTPNTESVIAWEFRSPETQKTIKFSPQGRLVVNNASLYQKACTSGFGLIWIAQDRVAEQLARGELMEVLNEWAISYEGHHLYYPNRRQNSPLFKALVECLKV</sequence>
<keyword evidence="4" id="KW-1185">Reference proteome</keyword>
<dbReference type="GO" id="GO:0006351">
    <property type="term" value="P:DNA-templated transcription"/>
    <property type="evidence" value="ECO:0007669"/>
    <property type="project" value="TreeGrafter"/>
</dbReference>
<comment type="caution">
    <text evidence="3">The sequence shown here is derived from an EMBL/GenBank/DDBJ whole genome shotgun (WGS) entry which is preliminary data.</text>
</comment>
<dbReference type="Gene3D" id="3.40.190.290">
    <property type="match status" value="1"/>
</dbReference>
<comment type="similarity">
    <text evidence="1">Belongs to the LysR transcriptional regulatory family.</text>
</comment>
<dbReference type="InterPro" id="IPR005119">
    <property type="entry name" value="LysR_subst-bd"/>
</dbReference>
<evidence type="ECO:0000313" key="4">
    <source>
        <dbReference type="Proteomes" id="UP000248689"/>
    </source>
</evidence>
<dbReference type="InterPro" id="IPR058163">
    <property type="entry name" value="LysR-type_TF_proteobact-type"/>
</dbReference>
<dbReference type="Pfam" id="PF03466">
    <property type="entry name" value="LysR_substrate"/>
    <property type="match status" value="1"/>
</dbReference>
<accession>A0A328BZ53</accession>
<protein>
    <submittedName>
        <fullName evidence="3">LysR family transcriptional regulator</fullName>
    </submittedName>
</protein>
<dbReference type="GO" id="GO:0003700">
    <property type="term" value="F:DNA-binding transcription factor activity"/>
    <property type="evidence" value="ECO:0007669"/>
    <property type="project" value="TreeGrafter"/>
</dbReference>
<name>A0A328BZ53_9PAST</name>
<gene>
    <name evidence="3" type="ORF">C5N92_06200</name>
</gene>
<proteinExistence type="inferred from homology"/>
<dbReference type="GO" id="GO:0043565">
    <property type="term" value="F:sequence-specific DNA binding"/>
    <property type="evidence" value="ECO:0007669"/>
    <property type="project" value="TreeGrafter"/>
</dbReference>
<dbReference type="SUPFAM" id="SSF53850">
    <property type="entry name" value="Periplasmic binding protein-like II"/>
    <property type="match status" value="1"/>
</dbReference>
<dbReference type="PANTHER" id="PTHR30537:SF1">
    <property type="entry name" value="HTH-TYPE TRANSCRIPTIONAL REGULATOR PGRR"/>
    <property type="match status" value="1"/>
</dbReference>
<evidence type="ECO:0000256" key="1">
    <source>
        <dbReference type="ARBA" id="ARBA00009437"/>
    </source>
</evidence>
<dbReference type="OrthoDB" id="9813056at2"/>
<dbReference type="EMBL" id="PTPX01000013">
    <property type="protein sequence ID" value="RAL18727.1"/>
    <property type="molecule type" value="Genomic_DNA"/>
</dbReference>
<reference evidence="4" key="1">
    <citation type="submission" date="2018-02" db="EMBL/GenBank/DDBJ databases">
        <title>Glaesserella australis sp. nov., isolated from the lungs of pigs.</title>
        <authorList>
            <person name="Turni C."/>
            <person name="Christensen H."/>
        </authorList>
    </citation>
    <scope>NUCLEOTIDE SEQUENCE [LARGE SCALE GENOMIC DNA]</scope>
    <source>
        <strain evidence="4">HS4635</strain>
    </source>
</reference>
<evidence type="ECO:0000259" key="2">
    <source>
        <dbReference type="Pfam" id="PF03466"/>
    </source>
</evidence>
<evidence type="ECO:0000313" key="3">
    <source>
        <dbReference type="EMBL" id="RAL18727.1"/>
    </source>
</evidence>
<dbReference type="Proteomes" id="UP000248689">
    <property type="component" value="Unassembled WGS sequence"/>
</dbReference>
<feature type="domain" description="LysR substrate-binding" evidence="2">
    <location>
        <begin position="5"/>
        <end position="122"/>
    </location>
</feature>
<dbReference type="PANTHER" id="PTHR30537">
    <property type="entry name" value="HTH-TYPE TRANSCRIPTIONAL REGULATOR"/>
    <property type="match status" value="1"/>
</dbReference>